<proteinExistence type="inferred from homology"/>
<name>A0A2T2P1L8_CORCC</name>
<comment type="similarity">
    <text evidence="1">Belongs to the CCM1 family.</text>
</comment>
<comment type="function">
    <text evidence="3">Regulates mitochondrial small subunit maturation by controlling 15S rRNA 5'-end processing. Localizes to the 5' precursor of the 15S rRNA in a position that is subsequently occupied by mS47 in the mature yeast mtSSU. Uses structure and sequence-specific RNA recognition, binding to a single-stranded region of the precursor and specifically recognizing bases -6 to -1. The exchange of Ccm1 for mS47 is coupled to the irreversible removal of precursor rRNA that is accompanied by conformational changes of the mitoribosomal proteins uS5m and mS26. These conformational changes signal completion of 5'-end rRNA processing through protection of the mature 5'-end of the 15S rRNA and stabilization of mS47. The removal of the 5' precursor together with the dissociation of Ccm1 may be catalyzed by the 5'-3' exoribonuclease Pet127. Involved in the specific removal of group I introns in mitochondrial encoded transcripts.</text>
</comment>
<feature type="region of interest" description="Disordered" evidence="6">
    <location>
        <begin position="573"/>
        <end position="598"/>
    </location>
</feature>
<sequence>MPPRPIVNDALWRCLCPSYSLKTPTAKPTRRAIASIACQPPCPAPPRSSCQRQLRAYSAATNTSPSFFSFGASRSQTSPEIRPRARSAKYSVVDLPTVELYEKLRRDGAAGRYDEVMSVIRILIKDRRERPNSAMYAAILHSFTSSTEGTAGKVRRVLEEMKADGVEIDSRCCHCTLEALAVHPDYLLRAEILDYMKERWFVLSDSGHNFVVAGMLRDRLFEQALEKMDEMIKKRIKIEDWLWDKTIWLLLDFGEVEEACQVLMTRKAVEGRLKMSDALWLQLLDHASRYQLAGPTEFIWNTQVVPGYIKPPTGACLNVLSTAARHGKAKLATDVFRVLTERNAVLQSDHYEMLIETYLFANDLEAALSLLLIMQESGLKVEAGTVWPFFPYLRKDEKLPLEAFKLLQKFEASTRTVPTAAVNVCIQASIHQDRLSDAIEIYKALHTVSKAGPNTNTFNILLRGCHRARRKELAMFLAQEMTELKLHPDALTYDRLMLVCGVEGDYEDAMAYYEECVLDGFYPRKGTYDYLLNQAIARRDSRAVPLLKDYLKNIPNPSAFLTRLVKQTFEVGAKGEGEPGEGEKGKEEQGKGGEAGAVGVVRHVVVG</sequence>
<gene>
    <name evidence="8" type="ORF">BS50DRAFT_546743</name>
</gene>
<dbReference type="InterPro" id="IPR011990">
    <property type="entry name" value="TPR-like_helical_dom_sf"/>
</dbReference>
<dbReference type="Pfam" id="PF13812">
    <property type="entry name" value="PPR_3"/>
    <property type="match status" value="2"/>
</dbReference>
<dbReference type="OrthoDB" id="747253at2759"/>
<accession>A0A2T2P1L8</accession>
<evidence type="ECO:0000313" key="8">
    <source>
        <dbReference type="EMBL" id="PSN71406.1"/>
    </source>
</evidence>
<dbReference type="EMBL" id="KZ678131">
    <property type="protein sequence ID" value="PSN71406.1"/>
    <property type="molecule type" value="Genomic_DNA"/>
</dbReference>
<feature type="repeat" description="PPR" evidence="5">
    <location>
        <begin position="489"/>
        <end position="523"/>
    </location>
</feature>
<feature type="domain" description="Pentatricopeptide repeat-containing protein-mitochondrial" evidence="7">
    <location>
        <begin position="314"/>
        <end position="444"/>
    </location>
</feature>
<evidence type="ECO:0000256" key="3">
    <source>
        <dbReference type="ARBA" id="ARBA00044493"/>
    </source>
</evidence>
<keyword evidence="9" id="KW-1185">Reference proteome</keyword>
<dbReference type="Proteomes" id="UP000240883">
    <property type="component" value="Unassembled WGS sequence"/>
</dbReference>
<protein>
    <recommendedName>
        <fullName evidence="7">Pentatricopeptide repeat-containing protein-mitochondrial domain-containing protein</fullName>
    </recommendedName>
</protein>
<comment type="subunit">
    <text evidence="4">Binds to mitochondrial small subunit 15S rRNA.</text>
</comment>
<dbReference type="STRING" id="1448308.A0A2T2P1L8"/>
<dbReference type="PROSITE" id="PS51375">
    <property type="entry name" value="PPR"/>
    <property type="match status" value="2"/>
</dbReference>
<feature type="repeat" description="PPR" evidence="5">
    <location>
        <begin position="454"/>
        <end position="488"/>
    </location>
</feature>
<evidence type="ECO:0000256" key="6">
    <source>
        <dbReference type="SAM" id="MobiDB-lite"/>
    </source>
</evidence>
<dbReference type="InterPro" id="IPR002885">
    <property type="entry name" value="PPR_rpt"/>
</dbReference>
<dbReference type="AlphaFoldDB" id="A0A2T2P1L8"/>
<evidence type="ECO:0000313" key="9">
    <source>
        <dbReference type="Proteomes" id="UP000240883"/>
    </source>
</evidence>
<dbReference type="InterPro" id="IPR057027">
    <property type="entry name" value="TPR_mt"/>
</dbReference>
<keyword evidence="2" id="KW-0677">Repeat</keyword>
<evidence type="ECO:0000256" key="2">
    <source>
        <dbReference type="ARBA" id="ARBA00022737"/>
    </source>
</evidence>
<organism evidence="8 9">
    <name type="scientific">Corynespora cassiicola Philippines</name>
    <dbReference type="NCBI Taxonomy" id="1448308"/>
    <lineage>
        <taxon>Eukaryota</taxon>
        <taxon>Fungi</taxon>
        <taxon>Dikarya</taxon>
        <taxon>Ascomycota</taxon>
        <taxon>Pezizomycotina</taxon>
        <taxon>Dothideomycetes</taxon>
        <taxon>Pleosporomycetidae</taxon>
        <taxon>Pleosporales</taxon>
        <taxon>Corynesporascaceae</taxon>
        <taxon>Corynespora</taxon>
    </lineage>
</organism>
<dbReference type="Pfam" id="PF23276">
    <property type="entry name" value="TPR_24"/>
    <property type="match status" value="1"/>
</dbReference>
<evidence type="ECO:0000256" key="5">
    <source>
        <dbReference type="PROSITE-ProRule" id="PRU00708"/>
    </source>
</evidence>
<reference evidence="8 9" key="1">
    <citation type="journal article" date="2018" name="Front. Microbiol.">
        <title>Genome-Wide Analysis of Corynespora cassiicola Leaf Fall Disease Putative Effectors.</title>
        <authorList>
            <person name="Lopez D."/>
            <person name="Ribeiro S."/>
            <person name="Label P."/>
            <person name="Fumanal B."/>
            <person name="Venisse J.S."/>
            <person name="Kohler A."/>
            <person name="de Oliveira R.R."/>
            <person name="Labutti K."/>
            <person name="Lipzen A."/>
            <person name="Lail K."/>
            <person name="Bauer D."/>
            <person name="Ohm R.A."/>
            <person name="Barry K.W."/>
            <person name="Spatafora J."/>
            <person name="Grigoriev I.V."/>
            <person name="Martin F.M."/>
            <person name="Pujade-Renaud V."/>
        </authorList>
    </citation>
    <scope>NUCLEOTIDE SEQUENCE [LARGE SCALE GENOMIC DNA]</scope>
    <source>
        <strain evidence="8 9">Philippines</strain>
    </source>
</reference>
<feature type="compositionally biased region" description="Basic and acidic residues" evidence="6">
    <location>
        <begin position="573"/>
        <end position="591"/>
    </location>
</feature>
<evidence type="ECO:0000256" key="1">
    <source>
        <dbReference type="ARBA" id="ARBA00006192"/>
    </source>
</evidence>
<dbReference type="PANTHER" id="PTHR47447">
    <property type="entry name" value="OS03G0856100 PROTEIN"/>
    <property type="match status" value="1"/>
</dbReference>
<evidence type="ECO:0000259" key="7">
    <source>
        <dbReference type="Pfam" id="PF23276"/>
    </source>
</evidence>
<evidence type="ECO:0000256" key="4">
    <source>
        <dbReference type="ARBA" id="ARBA00044511"/>
    </source>
</evidence>
<dbReference type="PANTHER" id="PTHR47447:SF17">
    <property type="entry name" value="OS12G0638900 PROTEIN"/>
    <property type="match status" value="1"/>
</dbReference>
<dbReference type="Gene3D" id="1.25.40.10">
    <property type="entry name" value="Tetratricopeptide repeat domain"/>
    <property type="match status" value="3"/>
</dbReference>